<reference evidence="1 2" key="1">
    <citation type="submission" date="2019-06" db="EMBL/GenBank/DDBJ databases">
        <title>WGS assembly of Gossypium darwinii.</title>
        <authorList>
            <person name="Chen Z.J."/>
            <person name="Sreedasyam A."/>
            <person name="Ando A."/>
            <person name="Song Q."/>
            <person name="De L."/>
            <person name="Hulse-Kemp A."/>
            <person name="Ding M."/>
            <person name="Ye W."/>
            <person name="Kirkbride R."/>
            <person name="Jenkins J."/>
            <person name="Plott C."/>
            <person name="Lovell J."/>
            <person name="Lin Y.-M."/>
            <person name="Vaughn R."/>
            <person name="Liu B."/>
            <person name="Li W."/>
            <person name="Simpson S."/>
            <person name="Scheffler B."/>
            <person name="Saski C."/>
            <person name="Grover C."/>
            <person name="Hu G."/>
            <person name="Conover J."/>
            <person name="Carlson J."/>
            <person name="Shu S."/>
            <person name="Boston L."/>
            <person name="Williams M."/>
            <person name="Peterson D."/>
            <person name="Mcgee K."/>
            <person name="Jones D."/>
            <person name="Wendel J."/>
            <person name="Stelly D."/>
            <person name="Grimwood J."/>
            <person name="Schmutz J."/>
        </authorList>
    </citation>
    <scope>NUCLEOTIDE SEQUENCE [LARGE SCALE GENOMIC DNA]</scope>
    <source>
        <strain evidence="1">1808015.09</strain>
    </source>
</reference>
<proteinExistence type="predicted"/>
<organism evidence="1 2">
    <name type="scientific">Gossypium darwinii</name>
    <name type="common">Darwin's cotton</name>
    <name type="synonym">Gossypium barbadense var. darwinii</name>
    <dbReference type="NCBI Taxonomy" id="34276"/>
    <lineage>
        <taxon>Eukaryota</taxon>
        <taxon>Viridiplantae</taxon>
        <taxon>Streptophyta</taxon>
        <taxon>Embryophyta</taxon>
        <taxon>Tracheophyta</taxon>
        <taxon>Spermatophyta</taxon>
        <taxon>Magnoliopsida</taxon>
        <taxon>eudicotyledons</taxon>
        <taxon>Gunneridae</taxon>
        <taxon>Pentapetalae</taxon>
        <taxon>rosids</taxon>
        <taxon>malvids</taxon>
        <taxon>Malvales</taxon>
        <taxon>Malvaceae</taxon>
        <taxon>Malvoideae</taxon>
        <taxon>Gossypium</taxon>
    </lineage>
</organism>
<protein>
    <submittedName>
        <fullName evidence="1">Uncharacterized protein</fullName>
    </submittedName>
</protein>
<keyword evidence="2" id="KW-1185">Reference proteome</keyword>
<name>A0A5D2F2S5_GOSDA</name>
<dbReference type="Proteomes" id="UP000323506">
    <property type="component" value="Chromosome A10"/>
</dbReference>
<sequence>MEGHRHFYASVSDADHGLNPGPLYIRFYSRMEKQKNFFTAPFALVCRFVTDHVSDVA</sequence>
<dbReference type="EMBL" id="CM017697">
    <property type="protein sequence ID" value="TYG98928.1"/>
    <property type="molecule type" value="Genomic_DNA"/>
</dbReference>
<evidence type="ECO:0000313" key="1">
    <source>
        <dbReference type="EMBL" id="TYG98928.1"/>
    </source>
</evidence>
<evidence type="ECO:0000313" key="2">
    <source>
        <dbReference type="Proteomes" id="UP000323506"/>
    </source>
</evidence>
<dbReference type="AlphaFoldDB" id="A0A5D2F2S5"/>
<accession>A0A5D2F2S5</accession>
<gene>
    <name evidence="1" type="ORF">ES288_A10G156600v1</name>
</gene>